<dbReference type="PANTHER" id="PTHR43420">
    <property type="entry name" value="ACETYLTRANSFERASE"/>
    <property type="match status" value="1"/>
</dbReference>
<dbReference type="InterPro" id="IPR000182">
    <property type="entry name" value="GNAT_dom"/>
</dbReference>
<dbReference type="Gene3D" id="3.40.630.30">
    <property type="match status" value="1"/>
</dbReference>
<evidence type="ECO:0000256" key="1">
    <source>
        <dbReference type="ARBA" id="ARBA00022679"/>
    </source>
</evidence>
<dbReference type="InterPro" id="IPR050680">
    <property type="entry name" value="YpeA/RimI_acetyltransf"/>
</dbReference>
<organism evidence="4">
    <name type="scientific">Magnetospirillum gryphiswaldense</name>
    <dbReference type="NCBI Taxonomy" id="55518"/>
    <lineage>
        <taxon>Bacteria</taxon>
        <taxon>Pseudomonadati</taxon>
        <taxon>Pseudomonadota</taxon>
        <taxon>Alphaproteobacteria</taxon>
        <taxon>Rhodospirillales</taxon>
        <taxon>Rhodospirillaceae</taxon>
        <taxon>Magnetospirillum</taxon>
    </lineage>
</organism>
<gene>
    <name evidence="4" type="ORF">MGR_1338</name>
</gene>
<sequence length="156" mass="16696">MCLMMIELIPASLVHAPLLSGMHGICFADRWSTEAMVELLEMPGAEGLLAVDGNSLTPSTVPPGPAGMVLWRVAGDEAEILTIAVLPPWRRSGLGQRLLEAAARASRAKGAVVMFLEVADDNLGAQALYLANGFAKVGLRKGYYADKDAIVMRRDF</sequence>
<reference evidence="4" key="1">
    <citation type="journal article" date="2007" name="J. Bacteriol.">
        <title>Comparative genome analysis of four magnetotactic bacteria reveals a complex set of group-specific genes implicated in magnetosome biomineralization and function.</title>
        <authorList>
            <person name="Richter M."/>
            <person name="Kube M."/>
            <person name="Bazylinski D.A."/>
            <person name="Lombardot T."/>
            <person name="Gloeckner F.O."/>
            <person name="Reinhardt R."/>
            <person name="Schueler D."/>
        </authorList>
    </citation>
    <scope>NUCLEOTIDE SEQUENCE</scope>
    <source>
        <strain evidence="4">MSR-1</strain>
    </source>
</reference>
<dbReference type="EMBL" id="CU459003">
    <property type="protein sequence ID" value="CAM76250.1"/>
    <property type="molecule type" value="Genomic_DNA"/>
</dbReference>
<feature type="domain" description="N-acetyltransferase" evidence="3">
    <location>
        <begin position="6"/>
        <end position="156"/>
    </location>
</feature>
<accession>A4U043</accession>
<dbReference type="GO" id="GO:0016747">
    <property type="term" value="F:acyltransferase activity, transferring groups other than amino-acyl groups"/>
    <property type="evidence" value="ECO:0007669"/>
    <property type="project" value="InterPro"/>
</dbReference>
<dbReference type="PROSITE" id="PS51186">
    <property type="entry name" value="GNAT"/>
    <property type="match status" value="1"/>
</dbReference>
<name>A4U043_9PROT</name>
<dbReference type="InterPro" id="IPR016181">
    <property type="entry name" value="Acyl_CoA_acyltransferase"/>
</dbReference>
<dbReference type="PANTHER" id="PTHR43420:SF44">
    <property type="entry name" value="ACETYLTRANSFERASE YPEA"/>
    <property type="match status" value="1"/>
</dbReference>
<dbReference type="SUPFAM" id="SSF55729">
    <property type="entry name" value="Acyl-CoA N-acyltransferases (Nat)"/>
    <property type="match status" value="1"/>
</dbReference>
<evidence type="ECO:0000256" key="2">
    <source>
        <dbReference type="ARBA" id="ARBA00023315"/>
    </source>
</evidence>
<keyword evidence="1 4" id="KW-0808">Transferase</keyword>
<dbReference type="Pfam" id="PF00583">
    <property type="entry name" value="Acetyltransf_1"/>
    <property type="match status" value="1"/>
</dbReference>
<keyword evidence="2" id="KW-0012">Acyltransferase</keyword>
<evidence type="ECO:0000259" key="3">
    <source>
        <dbReference type="PROSITE" id="PS51186"/>
    </source>
</evidence>
<proteinExistence type="predicted"/>
<dbReference type="AlphaFoldDB" id="A4U043"/>
<protein>
    <submittedName>
        <fullName evidence="4">Acetyltransferases</fullName>
    </submittedName>
</protein>
<evidence type="ECO:0000313" key="4">
    <source>
        <dbReference type="EMBL" id="CAM76250.1"/>
    </source>
</evidence>
<dbReference type="CDD" id="cd04301">
    <property type="entry name" value="NAT_SF"/>
    <property type="match status" value="1"/>
</dbReference>